<evidence type="ECO:0000256" key="2">
    <source>
        <dbReference type="ARBA" id="ARBA00022729"/>
    </source>
</evidence>
<keyword evidence="2" id="KW-0732">Signal</keyword>
<keyword evidence="1" id="KW-0646">Protease inhibitor</keyword>
<evidence type="ECO:0000256" key="4">
    <source>
        <dbReference type="ARBA" id="ARBA00023157"/>
    </source>
</evidence>
<evidence type="ECO:0000313" key="6">
    <source>
        <dbReference type="EMBL" id="GFY51441.1"/>
    </source>
</evidence>
<organism evidence="6 7">
    <name type="scientific">Trichonephila inaurata madagascariensis</name>
    <dbReference type="NCBI Taxonomy" id="2747483"/>
    <lineage>
        <taxon>Eukaryota</taxon>
        <taxon>Metazoa</taxon>
        <taxon>Ecdysozoa</taxon>
        <taxon>Arthropoda</taxon>
        <taxon>Chelicerata</taxon>
        <taxon>Arachnida</taxon>
        <taxon>Araneae</taxon>
        <taxon>Araneomorphae</taxon>
        <taxon>Entelegynae</taxon>
        <taxon>Araneoidea</taxon>
        <taxon>Nephilidae</taxon>
        <taxon>Trichonephila</taxon>
        <taxon>Trichonephila inaurata</taxon>
    </lineage>
</organism>
<dbReference type="SMART" id="SM00131">
    <property type="entry name" value="KU"/>
    <property type="match status" value="2"/>
</dbReference>
<dbReference type="InterPro" id="IPR050098">
    <property type="entry name" value="TFPI/VKTCI-like"/>
</dbReference>
<feature type="domain" description="BPTI/Kunitz inhibitor" evidence="5">
    <location>
        <begin position="93"/>
        <end position="143"/>
    </location>
</feature>
<keyword evidence="4" id="KW-1015">Disulfide bond</keyword>
<dbReference type="PROSITE" id="PS50279">
    <property type="entry name" value="BPTI_KUNITZ_2"/>
    <property type="match status" value="2"/>
</dbReference>
<dbReference type="GO" id="GO:0004867">
    <property type="term" value="F:serine-type endopeptidase inhibitor activity"/>
    <property type="evidence" value="ECO:0007669"/>
    <property type="project" value="UniProtKB-KW"/>
</dbReference>
<dbReference type="OrthoDB" id="4473401at2759"/>
<keyword evidence="7" id="KW-1185">Reference proteome</keyword>
<gene>
    <name evidence="6" type="ORF">TNIN_265541</name>
</gene>
<dbReference type="EMBL" id="BMAV01008085">
    <property type="protein sequence ID" value="GFY51441.1"/>
    <property type="molecule type" value="Genomic_DNA"/>
</dbReference>
<dbReference type="InterPro" id="IPR036880">
    <property type="entry name" value="Kunitz_BPTI_sf"/>
</dbReference>
<reference evidence="6" key="1">
    <citation type="submission" date="2020-08" db="EMBL/GenBank/DDBJ databases">
        <title>Multicomponent nature underlies the extraordinary mechanical properties of spider dragline silk.</title>
        <authorList>
            <person name="Kono N."/>
            <person name="Nakamura H."/>
            <person name="Mori M."/>
            <person name="Yoshida Y."/>
            <person name="Ohtoshi R."/>
            <person name="Malay A.D."/>
            <person name="Moran D.A.P."/>
            <person name="Tomita M."/>
            <person name="Numata K."/>
            <person name="Arakawa K."/>
        </authorList>
    </citation>
    <scope>NUCLEOTIDE SEQUENCE</scope>
</reference>
<evidence type="ECO:0000313" key="7">
    <source>
        <dbReference type="Proteomes" id="UP000886998"/>
    </source>
</evidence>
<proteinExistence type="predicted"/>
<keyword evidence="3" id="KW-0722">Serine protease inhibitor</keyword>
<evidence type="ECO:0000256" key="3">
    <source>
        <dbReference type="ARBA" id="ARBA00022900"/>
    </source>
</evidence>
<dbReference type="InterPro" id="IPR020901">
    <property type="entry name" value="Prtase_inh_Kunz-CS"/>
</dbReference>
<dbReference type="Pfam" id="PF00014">
    <property type="entry name" value="Kunitz_BPTI"/>
    <property type="match status" value="2"/>
</dbReference>
<dbReference type="InterPro" id="IPR002223">
    <property type="entry name" value="Kunitz_BPTI"/>
</dbReference>
<protein>
    <submittedName>
        <fullName evidence="6">Kunitz-type serine protease inhibitor 6</fullName>
    </submittedName>
</protein>
<dbReference type="AlphaFoldDB" id="A0A8X6XEC4"/>
<accession>A0A8X6XEC4</accession>
<dbReference type="GO" id="GO:0005615">
    <property type="term" value="C:extracellular space"/>
    <property type="evidence" value="ECO:0007669"/>
    <property type="project" value="TreeGrafter"/>
</dbReference>
<evidence type="ECO:0000256" key="1">
    <source>
        <dbReference type="ARBA" id="ARBA00022690"/>
    </source>
</evidence>
<dbReference type="CDD" id="cd00109">
    <property type="entry name" value="Kunitz-type"/>
    <property type="match status" value="2"/>
</dbReference>
<sequence>MNSDFSEPPSDSICEQKKEVGPCKAACQDSTSTRTLKSVKNSFTEDAKQQQLPDLEDCEFPAKTKEFFLSSYKKMKYINGLSFPSEPPSDSICEQKKEVGPCKAAMPRFYFNKNTKKCERFIYGGCKGNSNNFRTLEDCEVACERRLSFPSEPLSNFICEQKKEVGPCKAAMPRFYFNRNTKKCERFIYGGCKGNSNNFRTLEDCEAACGREGFNTITFLFFTQGADSLRAMKTDFPSTLASSLHKFSMEVSFSFLIVSG</sequence>
<dbReference type="PANTHER" id="PTHR10083">
    <property type="entry name" value="KUNITZ-TYPE PROTEASE INHIBITOR-RELATED"/>
    <property type="match status" value="1"/>
</dbReference>
<dbReference type="PROSITE" id="PS00280">
    <property type="entry name" value="BPTI_KUNITZ_1"/>
    <property type="match status" value="1"/>
</dbReference>
<dbReference type="PANTHER" id="PTHR10083:SF374">
    <property type="entry name" value="BPTI_KUNITZ INHIBITOR DOMAIN-CONTAINING PROTEIN"/>
    <property type="match status" value="1"/>
</dbReference>
<dbReference type="Gene3D" id="4.10.410.10">
    <property type="entry name" value="Pancreatic trypsin inhibitor Kunitz domain"/>
    <property type="match status" value="2"/>
</dbReference>
<evidence type="ECO:0000259" key="5">
    <source>
        <dbReference type="PROSITE" id="PS50279"/>
    </source>
</evidence>
<dbReference type="SUPFAM" id="SSF57362">
    <property type="entry name" value="BPTI-like"/>
    <property type="match status" value="2"/>
</dbReference>
<comment type="caution">
    <text evidence="6">The sequence shown here is derived from an EMBL/GenBank/DDBJ whole genome shotgun (WGS) entry which is preliminary data.</text>
</comment>
<dbReference type="PRINTS" id="PR00759">
    <property type="entry name" value="BASICPTASE"/>
</dbReference>
<dbReference type="Proteomes" id="UP000886998">
    <property type="component" value="Unassembled WGS sequence"/>
</dbReference>
<feature type="domain" description="BPTI/Kunitz inhibitor" evidence="5">
    <location>
        <begin position="159"/>
        <end position="209"/>
    </location>
</feature>
<dbReference type="FunFam" id="4.10.410.10:FF:000004">
    <property type="entry name" value="Tissue factor pathway inhibitor"/>
    <property type="match status" value="2"/>
</dbReference>
<name>A0A8X6XEC4_9ARAC</name>